<keyword evidence="4" id="KW-0378">Hydrolase</keyword>
<dbReference type="InterPro" id="IPR050789">
    <property type="entry name" value="Diverse_Enzym_Activities"/>
</dbReference>
<dbReference type="PANTHER" id="PTHR43283">
    <property type="entry name" value="BETA-LACTAMASE-RELATED"/>
    <property type="match status" value="1"/>
</dbReference>
<proteinExistence type="predicted"/>
<gene>
    <name evidence="4" type="primary">estB_1</name>
    <name evidence="4" type="ORF">SV7mr_00530</name>
</gene>
<dbReference type="RefSeq" id="WP_419187915.1">
    <property type="nucleotide sequence ID" value="NZ_CP036272.1"/>
</dbReference>
<dbReference type="InterPro" id="IPR012338">
    <property type="entry name" value="Beta-lactam/transpept-like"/>
</dbReference>
<dbReference type="InterPro" id="IPR028994">
    <property type="entry name" value="Integrin_alpha_N"/>
</dbReference>
<dbReference type="SUPFAM" id="SSF69318">
    <property type="entry name" value="Integrin alpha N-terminal domain"/>
    <property type="match status" value="1"/>
</dbReference>
<keyword evidence="1 2" id="KW-0732">Signal</keyword>
<sequence length="779" mass="85539" precursor="true">MFARRLLVCLFTGLLTLHAHGQSILPETLNEVTRQIDQSIESGRCAGAAHLVWLGGKEAYFHTAGVRDIESKQPLERDTLLRIYSMSKPVTSVAAMKLWEEGKFKLDDPLSKYIPELAEMKVVVGTGKDQSLVDADRRVTVADLFCHAAGISYGNGHPAVKQAHAKHGLKYNGPQGIYPPKITIGEAAKRFQHVPLLHQPGRRFTYGFNTDLLGHLIEIWSGKPLNQYMKEAVFTPLKMNDTAFSVAEIESETPSDRLASIHTHAEDKLSVLDASATSPFQTGFQFHSGGGGLISTIDDYSKFCQMLVSEGKVGQEQFLQPETVALMFTDRLKLPGRVFRFGLGFSINDVAIGLPEQKQTAKSYAWGGYASTNFHLMPELGMFQIFVRQHIPTDAGLANQLFKQVQIGYRAGKAEPNTASRWKKHVVARLGHCNTATPIDVNGDGLMDVIGSSGGKVSLWMAPDFEAEVVLHRLPGGGGSIHSTAIDADGDGDSDWAGAVASRHPFWLENPGKEHFDSSWKRRPIDHEITGMHCLLTADIDNDGQDDLVINNFEPEKGIGDSIAWLSRPENPHGDQPWKRHVFADKTARGGSHYMGAADIDGDGWKEIAVGAKGGPFADGNWFAYWKHPGKSAAIEEKGWEKVSLATDQTGATNVVAADVNQDGKTDWIASRGHGIGIVWFENPSWTMHNIDIALQFPHSLCVADFDRDGNMDVASCGYGSQRVMWYHNTGQGNFEPSLVDANQESYDLKAVDMDGDGDMDLLNAGRGSRNIVWYENVN</sequence>
<dbReference type="InterPro" id="IPR001466">
    <property type="entry name" value="Beta-lactam-related"/>
</dbReference>
<evidence type="ECO:0000313" key="5">
    <source>
        <dbReference type="Proteomes" id="UP000315003"/>
    </source>
</evidence>
<evidence type="ECO:0000313" key="4">
    <source>
        <dbReference type="EMBL" id="QDT57571.1"/>
    </source>
</evidence>
<reference evidence="4 5" key="1">
    <citation type="submission" date="2019-02" db="EMBL/GenBank/DDBJ databases">
        <title>Deep-cultivation of Planctomycetes and their phenomic and genomic characterization uncovers novel biology.</title>
        <authorList>
            <person name="Wiegand S."/>
            <person name="Jogler M."/>
            <person name="Boedeker C."/>
            <person name="Pinto D."/>
            <person name="Vollmers J."/>
            <person name="Rivas-Marin E."/>
            <person name="Kohn T."/>
            <person name="Peeters S.H."/>
            <person name="Heuer A."/>
            <person name="Rast P."/>
            <person name="Oberbeckmann S."/>
            <person name="Bunk B."/>
            <person name="Jeske O."/>
            <person name="Meyerdierks A."/>
            <person name="Storesund J.E."/>
            <person name="Kallscheuer N."/>
            <person name="Luecker S."/>
            <person name="Lage O.M."/>
            <person name="Pohl T."/>
            <person name="Merkel B.J."/>
            <person name="Hornburger P."/>
            <person name="Mueller R.-W."/>
            <person name="Bruemmer F."/>
            <person name="Labrenz M."/>
            <person name="Spormann A.M."/>
            <person name="Op den Camp H."/>
            <person name="Overmann J."/>
            <person name="Amann R."/>
            <person name="Jetten M.S.M."/>
            <person name="Mascher T."/>
            <person name="Medema M.H."/>
            <person name="Devos D.P."/>
            <person name="Kaster A.-K."/>
            <person name="Ovreas L."/>
            <person name="Rohde M."/>
            <person name="Galperin M.Y."/>
            <person name="Jogler C."/>
        </authorList>
    </citation>
    <scope>NUCLEOTIDE SEQUENCE [LARGE SCALE GENOMIC DNA]</scope>
    <source>
        <strain evidence="4 5">SV_7m_r</strain>
    </source>
</reference>
<feature type="domain" description="Beta-lactamase-related" evidence="3">
    <location>
        <begin position="34"/>
        <end position="382"/>
    </location>
</feature>
<dbReference type="EC" id="3.1.1.-" evidence="4"/>
<dbReference type="PANTHER" id="PTHR43283:SF3">
    <property type="entry name" value="BETA-LACTAMASE FAMILY PROTEIN (AFU_ORTHOLOGUE AFUA_5G07500)"/>
    <property type="match status" value="1"/>
</dbReference>
<evidence type="ECO:0000259" key="3">
    <source>
        <dbReference type="Pfam" id="PF00144"/>
    </source>
</evidence>
<dbReference type="InterPro" id="IPR013517">
    <property type="entry name" value="FG-GAP"/>
</dbReference>
<evidence type="ECO:0000256" key="2">
    <source>
        <dbReference type="SAM" id="SignalP"/>
    </source>
</evidence>
<dbReference type="AlphaFoldDB" id="A0A517SN74"/>
<feature type="chain" id="PRO_5022021715" evidence="2">
    <location>
        <begin position="22"/>
        <end position="779"/>
    </location>
</feature>
<dbReference type="EMBL" id="CP036272">
    <property type="protein sequence ID" value="QDT57571.1"/>
    <property type="molecule type" value="Genomic_DNA"/>
</dbReference>
<evidence type="ECO:0000256" key="1">
    <source>
        <dbReference type="ARBA" id="ARBA00022729"/>
    </source>
</evidence>
<feature type="signal peptide" evidence="2">
    <location>
        <begin position="1"/>
        <end position="21"/>
    </location>
</feature>
<dbReference type="Proteomes" id="UP000315003">
    <property type="component" value="Chromosome"/>
</dbReference>
<accession>A0A517SN74</accession>
<dbReference type="Pfam" id="PF00144">
    <property type="entry name" value="Beta-lactamase"/>
    <property type="match status" value="1"/>
</dbReference>
<organism evidence="4 5">
    <name type="scientific">Stieleria bergensis</name>
    <dbReference type="NCBI Taxonomy" id="2528025"/>
    <lineage>
        <taxon>Bacteria</taxon>
        <taxon>Pseudomonadati</taxon>
        <taxon>Planctomycetota</taxon>
        <taxon>Planctomycetia</taxon>
        <taxon>Pirellulales</taxon>
        <taxon>Pirellulaceae</taxon>
        <taxon>Stieleria</taxon>
    </lineage>
</organism>
<dbReference type="SUPFAM" id="SSF56601">
    <property type="entry name" value="beta-lactamase/transpeptidase-like"/>
    <property type="match status" value="1"/>
</dbReference>
<dbReference type="Gene3D" id="2.130.10.130">
    <property type="entry name" value="Integrin alpha, N-terminal"/>
    <property type="match status" value="2"/>
</dbReference>
<dbReference type="Gene3D" id="3.40.710.10">
    <property type="entry name" value="DD-peptidase/beta-lactamase superfamily"/>
    <property type="match status" value="1"/>
</dbReference>
<protein>
    <submittedName>
        <fullName evidence="4">Esterase EstB</fullName>
        <ecNumber evidence="4">3.1.1.-</ecNumber>
    </submittedName>
</protein>
<keyword evidence="5" id="KW-1185">Reference proteome</keyword>
<dbReference type="GO" id="GO:0016787">
    <property type="term" value="F:hydrolase activity"/>
    <property type="evidence" value="ECO:0007669"/>
    <property type="project" value="UniProtKB-KW"/>
</dbReference>
<dbReference type="Pfam" id="PF13517">
    <property type="entry name" value="FG-GAP_3"/>
    <property type="match status" value="3"/>
</dbReference>
<name>A0A517SN74_9BACT</name>